<dbReference type="SUPFAM" id="SSF52540">
    <property type="entry name" value="P-loop containing nucleoside triphosphate hydrolases"/>
    <property type="match status" value="1"/>
</dbReference>
<protein>
    <submittedName>
        <fullName evidence="1">Uncharacterized protein</fullName>
    </submittedName>
</protein>
<dbReference type="Proteomes" id="UP000287166">
    <property type="component" value="Unassembled WGS sequence"/>
</dbReference>
<gene>
    <name evidence="1" type="ORF">SCP_0212520</name>
</gene>
<dbReference type="EMBL" id="BFAD01000002">
    <property type="protein sequence ID" value="GBE80050.1"/>
    <property type="molecule type" value="Genomic_DNA"/>
</dbReference>
<dbReference type="InterPro" id="IPR027417">
    <property type="entry name" value="P-loop_NTPase"/>
</dbReference>
<dbReference type="GeneID" id="38776967"/>
<accession>A0A401GD21</accession>
<sequence>MFAPSERSVERDGTLSAHDLDEEIPATCQLIIAHPLVGLDVENVVVRNEYVEALQDCTVLCQTRPWGNEVIVGHSGIGKTIFLYYVLAYRLRSRLPAFYQNTADSVLE</sequence>
<comment type="caution">
    <text evidence="1">The sequence shown here is derived from an EMBL/GenBank/DDBJ whole genome shotgun (WGS) entry which is preliminary data.</text>
</comment>
<evidence type="ECO:0000313" key="1">
    <source>
        <dbReference type="EMBL" id="GBE80050.1"/>
    </source>
</evidence>
<keyword evidence="2" id="KW-1185">Reference proteome</keyword>
<name>A0A401GD21_9APHY</name>
<proteinExistence type="predicted"/>
<organism evidence="1 2">
    <name type="scientific">Sparassis crispa</name>
    <dbReference type="NCBI Taxonomy" id="139825"/>
    <lineage>
        <taxon>Eukaryota</taxon>
        <taxon>Fungi</taxon>
        <taxon>Dikarya</taxon>
        <taxon>Basidiomycota</taxon>
        <taxon>Agaricomycotina</taxon>
        <taxon>Agaricomycetes</taxon>
        <taxon>Polyporales</taxon>
        <taxon>Sparassidaceae</taxon>
        <taxon>Sparassis</taxon>
    </lineage>
</organism>
<dbReference type="InParanoid" id="A0A401GD21"/>
<evidence type="ECO:0000313" key="2">
    <source>
        <dbReference type="Proteomes" id="UP000287166"/>
    </source>
</evidence>
<dbReference type="OrthoDB" id="19861at2759"/>
<reference evidence="1 2" key="1">
    <citation type="journal article" date="2018" name="Sci. Rep.">
        <title>Genome sequence of the cauliflower mushroom Sparassis crispa (Hanabiratake) and its association with beneficial usage.</title>
        <authorList>
            <person name="Kiyama R."/>
            <person name="Furutani Y."/>
            <person name="Kawaguchi K."/>
            <person name="Nakanishi T."/>
        </authorList>
    </citation>
    <scope>NUCLEOTIDE SEQUENCE [LARGE SCALE GENOMIC DNA]</scope>
</reference>
<dbReference type="RefSeq" id="XP_027610963.1">
    <property type="nucleotide sequence ID" value="XM_027755162.1"/>
</dbReference>
<dbReference type="AlphaFoldDB" id="A0A401GD21"/>